<keyword evidence="3" id="KW-1185">Reference proteome</keyword>
<evidence type="ECO:0000256" key="1">
    <source>
        <dbReference type="ARBA" id="ARBA00022679"/>
    </source>
</evidence>
<dbReference type="SUPFAM" id="SSF53756">
    <property type="entry name" value="UDP-Glycosyltransferase/glycogen phosphorylase"/>
    <property type="match status" value="1"/>
</dbReference>
<keyword evidence="1 2" id="KW-0808">Transferase</keyword>
<dbReference type="RefSeq" id="WP_059056679.1">
    <property type="nucleotide sequence ID" value="NZ_CEMR01000002.1"/>
</dbReference>
<reference evidence="3" key="1">
    <citation type="journal article" date="2016" name="Environ. Microbiol.">
        <title>The complete genome of a viable archaeum isolated from 123-million-year-old rock salt.</title>
        <authorList>
            <person name="Jaakkola S.T."/>
            <person name="Pfeiffer F."/>
            <person name="Ravantti J.J."/>
            <person name="Guo Q."/>
            <person name="Liu Y."/>
            <person name="Chen X."/>
            <person name="Ma H."/>
            <person name="Yang C."/>
            <person name="Oksanen H.M."/>
            <person name="Bamford D.H."/>
        </authorList>
    </citation>
    <scope>NUCLEOTIDE SEQUENCE</scope>
    <source>
        <strain evidence="3">JI20-1</strain>
    </source>
</reference>
<evidence type="ECO:0000313" key="2">
    <source>
        <dbReference type="EMBL" id="CQH55679.1"/>
    </source>
</evidence>
<organism evidence="2 3">
    <name type="scientific">Halobacterium hubeiense</name>
    <dbReference type="NCBI Taxonomy" id="1407499"/>
    <lineage>
        <taxon>Archaea</taxon>
        <taxon>Methanobacteriati</taxon>
        <taxon>Methanobacteriota</taxon>
        <taxon>Stenosarchaea group</taxon>
        <taxon>Halobacteria</taxon>
        <taxon>Halobacteriales</taxon>
        <taxon>Halobacteriaceae</taxon>
        <taxon>Halobacterium</taxon>
    </lineage>
</organism>
<proteinExistence type="predicted"/>
<dbReference type="PANTHER" id="PTHR46401">
    <property type="entry name" value="GLYCOSYLTRANSFERASE WBBK-RELATED"/>
    <property type="match status" value="1"/>
</dbReference>
<dbReference type="STRING" id="1407499.HHUB_2268"/>
<evidence type="ECO:0000313" key="3">
    <source>
        <dbReference type="Proteomes" id="UP000066737"/>
    </source>
</evidence>
<dbReference type="EC" id="2.4.-.-" evidence="2"/>
<dbReference type="KEGG" id="hhb:Hhub_2268"/>
<dbReference type="CDD" id="cd03801">
    <property type="entry name" value="GT4_PimA-like"/>
    <property type="match status" value="1"/>
</dbReference>
<gene>
    <name evidence="2" type="ORF">HHUB_2268</name>
</gene>
<keyword evidence="2" id="KW-0328">Glycosyltransferase</keyword>
<dbReference type="Pfam" id="PF13692">
    <property type="entry name" value="Glyco_trans_1_4"/>
    <property type="match status" value="1"/>
</dbReference>
<name>A0A0U5H1N3_9EURY</name>
<protein>
    <submittedName>
        <fullName evidence="2">Probable glycosyltransferase, type 1</fullName>
        <ecNumber evidence="2">2.4.-.-</ecNumber>
    </submittedName>
</protein>
<accession>A0A0U5H1N3</accession>
<dbReference type="Proteomes" id="UP000066737">
    <property type="component" value="Chromosome I"/>
</dbReference>
<sequence length="348" mass="38076">MPPSSDLLSSQQVCLLYQGDDPHPAHVTFGTAVDADFVHFETGDERGECRGNTHSEFDRLRTGLSLSRSYDVVIAEGSAPLQTLLAYGLINPDATLVFLAADETFYELDGRPTRYLWRALGPVASRLLDGVIPISDDVDASVRRYIDGVPSQKVYPPIVDAKHEQLRALTPSSRTSEGIHLLTVGTAKPANNYPMLCDAVSVLRDRWRDDISLTILGPDHPDEPYSTRPEIETPGYVDIETFVDFFDRATLYVQPSSGDAFSVAAAEGMLSGTPTVVTTGVGARELVNDSVVAELTAESLTETLRKTLERPGAERVELGKGQRKKVINITEDTQAAEFRDAITSFHHD</sequence>
<dbReference type="AlphaFoldDB" id="A0A0U5H1N3"/>
<dbReference type="GO" id="GO:0016757">
    <property type="term" value="F:glycosyltransferase activity"/>
    <property type="evidence" value="ECO:0007669"/>
    <property type="project" value="UniProtKB-KW"/>
</dbReference>
<dbReference type="EMBL" id="LN831302">
    <property type="protein sequence ID" value="CQH55679.1"/>
    <property type="molecule type" value="Genomic_DNA"/>
</dbReference>
<dbReference type="Gene3D" id="3.40.50.2000">
    <property type="entry name" value="Glycogen Phosphorylase B"/>
    <property type="match status" value="2"/>
</dbReference>
<dbReference type="PANTHER" id="PTHR46401:SF2">
    <property type="entry name" value="GLYCOSYLTRANSFERASE WBBK-RELATED"/>
    <property type="match status" value="1"/>
</dbReference>